<dbReference type="Gene3D" id="3.40.50.300">
    <property type="entry name" value="P-loop containing nucleotide triphosphate hydrolases"/>
    <property type="match status" value="1"/>
</dbReference>
<dbReference type="Gene3D" id="1.10.8.60">
    <property type="match status" value="1"/>
</dbReference>
<feature type="domain" description="AAA+ ATPase" evidence="3">
    <location>
        <begin position="180"/>
        <end position="317"/>
    </location>
</feature>
<dbReference type="InterPro" id="IPR050304">
    <property type="entry name" value="MT-severing_AAA_ATPase"/>
</dbReference>
<dbReference type="PANTHER" id="PTHR23074:SF83">
    <property type="entry name" value="VACUOLAR PROTEIN SORTING-ASSOCIATED PROTEIN 4A"/>
    <property type="match status" value="1"/>
</dbReference>
<evidence type="ECO:0000313" key="5">
    <source>
        <dbReference type="Proteomes" id="UP001470230"/>
    </source>
</evidence>
<sequence length="458" mass="51362">MNNRIYSGRKKYYEAINYLKSASTAEQFQNLQLAISSYSLAISSSRSALQGTLTETEKKSAQELISRASIRIQELQSYLINNNSKPSPTRLNNVKSQMKVQNINSIYYPKTQKPQYCPNNHLQQQQQAESSLSMHSAILQERPNIKFSDVSGLSSAKQTLIEAVLLPIKIPSLFQGPTQPWKGILLYGPPGTGKSFLAKAVAGEANNFTFLTVSTAELTSKWVGESEKLIKSLFETARQNRPAVIFIDEIDSLVSSRNGDNESESGRRIKTEFLIQMDGVSSKNDGVILIAATNLPWALDPAMRRRFEKRIYVPLPDFESRRSLFENKLKGAAHSLSNRDVSELARTTDGFSGADISILVRDALMQPIREFQQSSFFVQKKGVDMNGVTRDGLWAACGQSTWGARRCQWDELPAGDIMRPVAELRHFKKSVSKVRPSVSKTDLLQYEKWTKEYGEEGI</sequence>
<evidence type="ECO:0000256" key="2">
    <source>
        <dbReference type="ARBA" id="ARBA00022840"/>
    </source>
</evidence>
<dbReference type="EMBL" id="JAPFFF010000013">
    <property type="protein sequence ID" value="KAK8872121.1"/>
    <property type="molecule type" value="Genomic_DNA"/>
</dbReference>
<dbReference type="Pfam" id="PF09336">
    <property type="entry name" value="Vps4_C"/>
    <property type="match status" value="1"/>
</dbReference>
<comment type="caution">
    <text evidence="4">The sequence shown here is derived from an EMBL/GenBank/DDBJ whole genome shotgun (WGS) entry which is preliminary data.</text>
</comment>
<dbReference type="SUPFAM" id="SSF116846">
    <property type="entry name" value="MIT domain"/>
    <property type="match status" value="1"/>
</dbReference>
<evidence type="ECO:0000313" key="4">
    <source>
        <dbReference type="EMBL" id="KAK8872121.1"/>
    </source>
</evidence>
<dbReference type="InterPro" id="IPR027417">
    <property type="entry name" value="P-loop_NTPase"/>
</dbReference>
<evidence type="ECO:0000256" key="1">
    <source>
        <dbReference type="ARBA" id="ARBA00022741"/>
    </source>
</evidence>
<keyword evidence="5" id="KW-1185">Reference proteome</keyword>
<protein>
    <recommendedName>
        <fullName evidence="3">AAA+ ATPase domain-containing protein</fullName>
    </recommendedName>
</protein>
<organism evidence="4 5">
    <name type="scientific">Tritrichomonas musculus</name>
    <dbReference type="NCBI Taxonomy" id="1915356"/>
    <lineage>
        <taxon>Eukaryota</taxon>
        <taxon>Metamonada</taxon>
        <taxon>Parabasalia</taxon>
        <taxon>Tritrichomonadida</taxon>
        <taxon>Tritrichomonadidae</taxon>
        <taxon>Tritrichomonas</taxon>
    </lineage>
</organism>
<accession>A0ABR2J2X9</accession>
<name>A0ABR2J2X9_9EUKA</name>
<keyword evidence="2" id="KW-0067">ATP-binding</keyword>
<keyword evidence="1" id="KW-0547">Nucleotide-binding</keyword>
<dbReference type="InterPro" id="IPR041569">
    <property type="entry name" value="AAA_lid_3"/>
</dbReference>
<dbReference type="InterPro" id="IPR003959">
    <property type="entry name" value="ATPase_AAA_core"/>
</dbReference>
<dbReference type="InterPro" id="IPR015415">
    <property type="entry name" value="Spast_Vps4_C"/>
</dbReference>
<dbReference type="PANTHER" id="PTHR23074">
    <property type="entry name" value="AAA DOMAIN-CONTAINING"/>
    <property type="match status" value="1"/>
</dbReference>
<dbReference type="InterPro" id="IPR003593">
    <property type="entry name" value="AAA+_ATPase"/>
</dbReference>
<dbReference type="SMART" id="SM00382">
    <property type="entry name" value="AAA"/>
    <property type="match status" value="1"/>
</dbReference>
<dbReference type="Pfam" id="PF00004">
    <property type="entry name" value="AAA"/>
    <property type="match status" value="1"/>
</dbReference>
<proteinExistence type="predicted"/>
<gene>
    <name evidence="4" type="ORF">M9Y10_007880</name>
</gene>
<dbReference type="Pfam" id="PF17862">
    <property type="entry name" value="AAA_lid_3"/>
    <property type="match status" value="1"/>
</dbReference>
<reference evidence="4 5" key="1">
    <citation type="submission" date="2024-04" db="EMBL/GenBank/DDBJ databases">
        <title>Tritrichomonas musculus Genome.</title>
        <authorList>
            <person name="Alves-Ferreira E."/>
            <person name="Grigg M."/>
            <person name="Lorenzi H."/>
            <person name="Galac M."/>
        </authorList>
    </citation>
    <scope>NUCLEOTIDE SEQUENCE [LARGE SCALE GENOMIC DNA]</scope>
    <source>
        <strain evidence="4 5">EAF2021</strain>
    </source>
</reference>
<dbReference type="SUPFAM" id="SSF52540">
    <property type="entry name" value="P-loop containing nucleoside triphosphate hydrolases"/>
    <property type="match status" value="1"/>
</dbReference>
<dbReference type="InterPro" id="IPR036181">
    <property type="entry name" value="MIT_dom_sf"/>
</dbReference>
<dbReference type="Proteomes" id="UP001470230">
    <property type="component" value="Unassembled WGS sequence"/>
</dbReference>
<evidence type="ECO:0000259" key="3">
    <source>
        <dbReference type="SMART" id="SM00382"/>
    </source>
</evidence>